<protein>
    <submittedName>
        <fullName evidence="1">Uncharacterized protein</fullName>
    </submittedName>
</protein>
<organism evidence="1 2">
    <name type="scientific">Protea cynaroides</name>
    <dbReference type="NCBI Taxonomy" id="273540"/>
    <lineage>
        <taxon>Eukaryota</taxon>
        <taxon>Viridiplantae</taxon>
        <taxon>Streptophyta</taxon>
        <taxon>Embryophyta</taxon>
        <taxon>Tracheophyta</taxon>
        <taxon>Spermatophyta</taxon>
        <taxon>Magnoliopsida</taxon>
        <taxon>Proteales</taxon>
        <taxon>Proteaceae</taxon>
        <taxon>Protea</taxon>
    </lineage>
</organism>
<dbReference type="EMBL" id="JAMYWD010000008">
    <property type="protein sequence ID" value="KAJ4962810.1"/>
    <property type="molecule type" value="Genomic_DNA"/>
</dbReference>
<proteinExistence type="predicted"/>
<reference evidence="1" key="1">
    <citation type="journal article" date="2023" name="Plant J.">
        <title>The genome of the king protea, Protea cynaroides.</title>
        <authorList>
            <person name="Chang J."/>
            <person name="Duong T.A."/>
            <person name="Schoeman C."/>
            <person name="Ma X."/>
            <person name="Roodt D."/>
            <person name="Barker N."/>
            <person name="Li Z."/>
            <person name="Van de Peer Y."/>
            <person name="Mizrachi E."/>
        </authorList>
    </citation>
    <scope>NUCLEOTIDE SEQUENCE</scope>
    <source>
        <tissue evidence="1">Young leaves</tissue>
    </source>
</reference>
<name>A0A9Q0K5K0_9MAGN</name>
<keyword evidence="2" id="KW-1185">Reference proteome</keyword>
<evidence type="ECO:0000313" key="1">
    <source>
        <dbReference type="EMBL" id="KAJ4962810.1"/>
    </source>
</evidence>
<accession>A0A9Q0K5K0</accession>
<dbReference type="Proteomes" id="UP001141806">
    <property type="component" value="Unassembled WGS sequence"/>
</dbReference>
<evidence type="ECO:0000313" key="2">
    <source>
        <dbReference type="Proteomes" id="UP001141806"/>
    </source>
</evidence>
<dbReference type="AlphaFoldDB" id="A0A9Q0K5K0"/>
<comment type="caution">
    <text evidence="1">The sequence shown here is derived from an EMBL/GenBank/DDBJ whole genome shotgun (WGS) entry which is preliminary data.</text>
</comment>
<gene>
    <name evidence="1" type="ORF">NE237_022749</name>
</gene>
<sequence>MLRNQVLLSKIRLEDFWVHRIPLILLRQDDPLLQDQMLVTPRDFSYCLYGFNEDWDAGKQVVDVEIHAIGVLRKADDLGQPMVANFTSVDILCLYHKALGHHHGRHLVMVASSKVTASPPPWDAWRQEKGIPAFSLSNTIWPSAALQLLKS</sequence>